<dbReference type="Proteomes" id="UP000532769">
    <property type="component" value="Unassembled WGS sequence"/>
</dbReference>
<dbReference type="Gene3D" id="1.10.340.20">
    <property type="entry name" value="Apc36109-like domain"/>
    <property type="match status" value="1"/>
</dbReference>
<sequence>MMDAQQLNRLLLHTIQAWDPLGYGRDAYETEAIDVLQAVYDHDDAKTLAEKIQAIYEFAFEEVIPLRECVKMANRLLAMKQSASCSLP</sequence>
<protein>
    <submittedName>
        <fullName evidence="1">Bifunctional N-acetylglucosamine-1-phosphate-uridyltransferase/glucosamine-1-phosphate-acetyltransferase GlmU-like protein</fullName>
    </submittedName>
</protein>
<dbReference type="AlphaFoldDB" id="A0A846MDC7"/>
<keyword evidence="2" id="KW-1185">Reference proteome</keyword>
<comment type="caution">
    <text evidence="1">The sequence shown here is derived from an EMBL/GenBank/DDBJ whole genome shotgun (WGS) entry which is preliminary data.</text>
</comment>
<organism evidence="1 2">
    <name type="scientific">Saccharococcus thermophilus</name>
    <dbReference type="NCBI Taxonomy" id="29396"/>
    <lineage>
        <taxon>Bacteria</taxon>
        <taxon>Bacillati</taxon>
        <taxon>Bacillota</taxon>
        <taxon>Bacilli</taxon>
        <taxon>Bacillales</taxon>
        <taxon>Anoxybacillaceae</taxon>
        <taxon>Saccharococcus</taxon>
    </lineage>
</organism>
<dbReference type="Pfam" id="PF08958">
    <property type="entry name" value="DUF1871"/>
    <property type="match status" value="1"/>
</dbReference>
<reference evidence="1 2" key="1">
    <citation type="submission" date="2020-03" db="EMBL/GenBank/DDBJ databases">
        <title>Genomic Encyclopedia of Archaeal and Bacterial Type Strains, Phase II (KMG-II): from individual species to whole genera.</title>
        <authorList>
            <person name="Goeker M."/>
        </authorList>
    </citation>
    <scope>NUCLEOTIDE SEQUENCE [LARGE SCALE GENOMIC DNA]</scope>
    <source>
        <strain evidence="1 2">DSM 4749</strain>
    </source>
</reference>
<name>A0A846MDC7_9BACL</name>
<keyword evidence="1" id="KW-0808">Transferase</keyword>
<dbReference type="InterPro" id="IPR015053">
    <property type="entry name" value="DUF1871"/>
</dbReference>
<dbReference type="SUPFAM" id="SSF116922">
    <property type="entry name" value="YugE-like"/>
    <property type="match status" value="1"/>
</dbReference>
<dbReference type="RefSeq" id="WP_380630379.1">
    <property type="nucleotide sequence ID" value="NZ_JAASRS010000001.1"/>
</dbReference>
<dbReference type="InterPro" id="IPR023162">
    <property type="entry name" value="Apc36109-like_dom_sf"/>
</dbReference>
<dbReference type="EMBL" id="JAASRS010000001">
    <property type="protein sequence ID" value="NIK14110.1"/>
    <property type="molecule type" value="Genomic_DNA"/>
</dbReference>
<evidence type="ECO:0000313" key="2">
    <source>
        <dbReference type="Proteomes" id="UP000532769"/>
    </source>
</evidence>
<evidence type="ECO:0000313" key="1">
    <source>
        <dbReference type="EMBL" id="NIK14110.1"/>
    </source>
</evidence>
<proteinExistence type="predicted"/>
<dbReference type="GO" id="GO:0016740">
    <property type="term" value="F:transferase activity"/>
    <property type="evidence" value="ECO:0007669"/>
    <property type="project" value="UniProtKB-KW"/>
</dbReference>
<gene>
    <name evidence="1" type="ORF">BDD39_000620</name>
</gene>
<accession>A0A846MDC7</accession>